<evidence type="ECO:0008006" key="4">
    <source>
        <dbReference type="Google" id="ProtNLM"/>
    </source>
</evidence>
<evidence type="ECO:0000313" key="2">
    <source>
        <dbReference type="EMBL" id="PIC23951.1"/>
    </source>
</evidence>
<feature type="transmembrane region" description="Helical" evidence="1">
    <location>
        <begin position="158"/>
        <end position="184"/>
    </location>
</feature>
<accession>A0A2G5TA45</accession>
<feature type="transmembrane region" description="Helical" evidence="1">
    <location>
        <begin position="46"/>
        <end position="66"/>
    </location>
</feature>
<organism evidence="2 3">
    <name type="scientific">Caenorhabditis nigoni</name>
    <dbReference type="NCBI Taxonomy" id="1611254"/>
    <lineage>
        <taxon>Eukaryota</taxon>
        <taxon>Metazoa</taxon>
        <taxon>Ecdysozoa</taxon>
        <taxon>Nematoda</taxon>
        <taxon>Chromadorea</taxon>
        <taxon>Rhabditida</taxon>
        <taxon>Rhabditina</taxon>
        <taxon>Rhabditomorpha</taxon>
        <taxon>Rhabditoidea</taxon>
        <taxon>Rhabditidae</taxon>
        <taxon>Peloderinae</taxon>
        <taxon>Caenorhabditis</taxon>
    </lineage>
</organism>
<dbReference type="PANTHER" id="PTHR23021">
    <property type="entry name" value="SERPENTINE RECEPTOR, CLASS T"/>
    <property type="match status" value="1"/>
</dbReference>
<keyword evidence="1" id="KW-1133">Transmembrane helix</keyword>
<evidence type="ECO:0000313" key="3">
    <source>
        <dbReference type="Proteomes" id="UP000230233"/>
    </source>
</evidence>
<dbReference type="SUPFAM" id="SSF81321">
    <property type="entry name" value="Family A G protein-coupled receptor-like"/>
    <property type="match status" value="1"/>
</dbReference>
<proteinExistence type="predicted"/>
<feature type="transmembrane region" description="Helical" evidence="1">
    <location>
        <begin position="276"/>
        <end position="299"/>
    </location>
</feature>
<keyword evidence="3" id="KW-1185">Reference proteome</keyword>
<protein>
    <recommendedName>
        <fullName evidence="4">G-protein coupled receptors family 1 profile domain-containing protein</fullName>
    </recommendedName>
</protein>
<keyword evidence="1" id="KW-0812">Transmembrane</keyword>
<feature type="transmembrane region" description="Helical" evidence="1">
    <location>
        <begin position="247"/>
        <end position="270"/>
    </location>
</feature>
<keyword evidence="1" id="KW-0472">Membrane</keyword>
<dbReference type="Proteomes" id="UP000230233">
    <property type="component" value="Chromosome V"/>
</dbReference>
<feature type="transmembrane region" description="Helical" evidence="1">
    <location>
        <begin position="204"/>
        <end position="226"/>
    </location>
</feature>
<evidence type="ECO:0000256" key="1">
    <source>
        <dbReference type="SAM" id="Phobius"/>
    </source>
</evidence>
<feature type="transmembrane region" description="Helical" evidence="1">
    <location>
        <begin position="113"/>
        <end position="138"/>
    </location>
</feature>
<sequence>MDYIKTDFKMSLSYFILNGFQLNPDYYECNTTLRPVGLRREFWGSYFFWTGILIFVLYLICFIAIATHDLMKTPAYKIMFVLGVYDLSSVFMDSIVTGILGFFGVAFCDCPRFIFVMGAIGYGSWMGCCITSLILAVIRICDVRPKLKIRKLYVGRRIYFFVGLCWVYGICAALFTKPITFSSFYMSWFFDPGLGKDPKLYRNIYHFFNNCSMAIGTVSLYGYLAYIFLNKTGDFNATQLSRYQTRVLFQAFMFCIFHLISSIMYTYMQYVSAPEFFILIGQIAWQFGSGSVCMVYLTLNRSIRKAVFQKIYPQILVKVGQAPVQGSSDSRAMELSAVQVG</sequence>
<dbReference type="EMBL" id="PDUG01000005">
    <property type="protein sequence ID" value="PIC23951.1"/>
    <property type="molecule type" value="Genomic_DNA"/>
</dbReference>
<comment type="caution">
    <text evidence="2">The sequence shown here is derived from an EMBL/GenBank/DDBJ whole genome shotgun (WGS) entry which is preliminary data.</text>
</comment>
<dbReference type="InterPro" id="IPR019425">
    <property type="entry name" value="7TM_GPCR_serpentine_rcpt_Srt"/>
</dbReference>
<dbReference type="PANTHER" id="PTHR23021:SF38">
    <property type="entry name" value="SERPENTINE RECEPTOR, CLASS T"/>
    <property type="match status" value="1"/>
</dbReference>
<dbReference type="Pfam" id="PF10321">
    <property type="entry name" value="7TM_GPCR_Srt"/>
    <property type="match status" value="1"/>
</dbReference>
<dbReference type="OrthoDB" id="5873245at2759"/>
<dbReference type="STRING" id="1611254.A0A2G5TA45"/>
<reference evidence="3" key="1">
    <citation type="submission" date="2017-10" db="EMBL/GenBank/DDBJ databases">
        <title>Rapid genome shrinkage in a self-fertile nematode reveals novel sperm competition proteins.</title>
        <authorList>
            <person name="Yin D."/>
            <person name="Schwarz E.M."/>
            <person name="Thomas C.G."/>
            <person name="Felde R.L."/>
            <person name="Korf I.F."/>
            <person name="Cutter A.D."/>
            <person name="Schartner C.M."/>
            <person name="Ralston E.J."/>
            <person name="Meyer B.J."/>
            <person name="Haag E.S."/>
        </authorList>
    </citation>
    <scope>NUCLEOTIDE SEQUENCE [LARGE SCALE GENOMIC DNA]</scope>
    <source>
        <strain evidence="3">JU1422</strain>
    </source>
</reference>
<gene>
    <name evidence="2" type="primary">Cnig_chr_V.g17468</name>
    <name evidence="2" type="ORF">B9Z55_017468</name>
</gene>
<feature type="transmembrane region" description="Helical" evidence="1">
    <location>
        <begin position="78"/>
        <end position="107"/>
    </location>
</feature>
<name>A0A2G5TA45_9PELO</name>
<dbReference type="AlphaFoldDB" id="A0A2G5TA45"/>